<feature type="chain" id="PRO_5034908384" evidence="8">
    <location>
        <begin position="22"/>
        <end position="1360"/>
    </location>
</feature>
<dbReference type="KEGG" id="cvn:111100400"/>
<dbReference type="Proteomes" id="UP000694844">
    <property type="component" value="Chromosome 6"/>
</dbReference>
<dbReference type="FunFam" id="1.10.1170.10:FF:000002">
    <property type="entry name" value="Baculoviral IAP repeat containing 7"/>
    <property type="match status" value="1"/>
</dbReference>
<keyword evidence="8" id="KW-0732">Signal</keyword>
<feature type="compositionally biased region" description="Basic and acidic residues" evidence="7">
    <location>
        <begin position="1258"/>
        <end position="1271"/>
    </location>
</feature>
<dbReference type="RefSeq" id="XP_022287929.1">
    <property type="nucleotide sequence ID" value="XM_022432221.1"/>
</dbReference>
<keyword evidence="4 6" id="KW-0863">Zinc-finger</keyword>
<name>A0A8B8ADC1_CRAVI</name>
<keyword evidence="3" id="KW-0479">Metal-binding</keyword>
<dbReference type="SMART" id="SM00238">
    <property type="entry name" value="BIR"/>
    <property type="match status" value="2"/>
</dbReference>
<accession>A0A8B8ADC1</accession>
<dbReference type="Gene3D" id="3.30.40.10">
    <property type="entry name" value="Zinc/RING finger domain, C3HC4 (zinc finger)"/>
    <property type="match status" value="1"/>
</dbReference>
<feature type="region of interest" description="Disordered" evidence="7">
    <location>
        <begin position="1251"/>
        <end position="1273"/>
    </location>
</feature>
<dbReference type="InterPro" id="IPR001370">
    <property type="entry name" value="BIR_rpt"/>
</dbReference>
<dbReference type="CDD" id="cd16713">
    <property type="entry name" value="RING-HC_BIRC2_3_7"/>
    <property type="match status" value="1"/>
</dbReference>
<dbReference type="GO" id="GO:0008270">
    <property type="term" value="F:zinc ion binding"/>
    <property type="evidence" value="ECO:0007669"/>
    <property type="project" value="UniProtKB-KW"/>
</dbReference>
<feature type="domain" description="RING-type" evidence="9">
    <location>
        <begin position="1313"/>
        <end position="1348"/>
    </location>
</feature>
<dbReference type="FunFam" id="1.10.1170.10:FF:000003">
    <property type="entry name" value="E3 ubiquitin-protein ligase XIAP"/>
    <property type="match status" value="1"/>
</dbReference>
<keyword evidence="10" id="KW-1185">Reference proteome</keyword>
<evidence type="ECO:0000256" key="3">
    <source>
        <dbReference type="ARBA" id="ARBA00022723"/>
    </source>
</evidence>
<dbReference type="Pfam" id="PF00653">
    <property type="entry name" value="BIR"/>
    <property type="match status" value="2"/>
</dbReference>
<protein>
    <submittedName>
        <fullName evidence="11">Uncharacterized protein LOC111100400 isoform X1</fullName>
    </submittedName>
</protein>
<dbReference type="Gene3D" id="1.10.1170.10">
    <property type="entry name" value="Inhibitor Of Apoptosis Protein (2mihbC-IAP-1), Chain A"/>
    <property type="match status" value="2"/>
</dbReference>
<dbReference type="PROSITE" id="PS50089">
    <property type="entry name" value="ZF_RING_2"/>
    <property type="match status" value="1"/>
</dbReference>
<evidence type="ECO:0000313" key="10">
    <source>
        <dbReference type="Proteomes" id="UP000694844"/>
    </source>
</evidence>
<dbReference type="PROSITE" id="PS50143">
    <property type="entry name" value="BIR_REPEAT_2"/>
    <property type="match status" value="2"/>
</dbReference>
<dbReference type="OrthoDB" id="4034597at2759"/>
<organism evidence="10 11">
    <name type="scientific">Crassostrea virginica</name>
    <name type="common">Eastern oyster</name>
    <dbReference type="NCBI Taxonomy" id="6565"/>
    <lineage>
        <taxon>Eukaryota</taxon>
        <taxon>Metazoa</taxon>
        <taxon>Spiralia</taxon>
        <taxon>Lophotrochozoa</taxon>
        <taxon>Mollusca</taxon>
        <taxon>Bivalvia</taxon>
        <taxon>Autobranchia</taxon>
        <taxon>Pteriomorphia</taxon>
        <taxon>Ostreida</taxon>
        <taxon>Ostreoidea</taxon>
        <taxon>Ostreidae</taxon>
        <taxon>Crassostrea</taxon>
    </lineage>
</organism>
<evidence type="ECO:0000256" key="7">
    <source>
        <dbReference type="SAM" id="MobiDB-lite"/>
    </source>
</evidence>
<dbReference type="GO" id="GO:0051726">
    <property type="term" value="P:regulation of cell cycle"/>
    <property type="evidence" value="ECO:0007669"/>
    <property type="project" value="TreeGrafter"/>
</dbReference>
<dbReference type="CDD" id="cd00022">
    <property type="entry name" value="BIR"/>
    <property type="match status" value="1"/>
</dbReference>
<dbReference type="PANTHER" id="PTHR10044:SF139">
    <property type="entry name" value="DEATH-ASSOCIATED INHIBITOR OF APOPTOSIS 2"/>
    <property type="match status" value="1"/>
</dbReference>
<dbReference type="PANTHER" id="PTHR10044">
    <property type="entry name" value="INHIBITOR OF APOPTOSIS"/>
    <property type="match status" value="1"/>
</dbReference>
<dbReference type="SUPFAM" id="SSF57924">
    <property type="entry name" value="Inhibitor of apoptosis (IAP) repeat"/>
    <property type="match status" value="2"/>
</dbReference>
<dbReference type="GO" id="GO:0005634">
    <property type="term" value="C:nucleus"/>
    <property type="evidence" value="ECO:0007669"/>
    <property type="project" value="TreeGrafter"/>
</dbReference>
<reference evidence="11" key="1">
    <citation type="submission" date="2025-08" db="UniProtKB">
        <authorList>
            <consortium name="RefSeq"/>
        </authorList>
    </citation>
    <scope>IDENTIFICATION</scope>
    <source>
        <tissue evidence="11">Whole sample</tissue>
    </source>
</reference>
<feature type="region of interest" description="Disordered" evidence="7">
    <location>
        <begin position="1173"/>
        <end position="1192"/>
    </location>
</feature>
<dbReference type="InterPro" id="IPR050784">
    <property type="entry name" value="IAP"/>
</dbReference>
<keyword evidence="2" id="KW-0053">Apoptosis</keyword>
<evidence type="ECO:0000256" key="2">
    <source>
        <dbReference type="ARBA" id="ARBA00022703"/>
    </source>
</evidence>
<dbReference type="GO" id="GO:0006915">
    <property type="term" value="P:apoptotic process"/>
    <property type="evidence" value="ECO:0007669"/>
    <property type="project" value="UniProtKB-KW"/>
</dbReference>
<evidence type="ECO:0000256" key="4">
    <source>
        <dbReference type="ARBA" id="ARBA00022771"/>
    </source>
</evidence>
<evidence type="ECO:0000256" key="6">
    <source>
        <dbReference type="PROSITE-ProRule" id="PRU00175"/>
    </source>
</evidence>
<dbReference type="GeneID" id="111100400"/>
<gene>
    <name evidence="11" type="primary">LOC111100400</name>
</gene>
<dbReference type="GO" id="GO:0005737">
    <property type="term" value="C:cytoplasm"/>
    <property type="evidence" value="ECO:0007669"/>
    <property type="project" value="TreeGrafter"/>
</dbReference>
<keyword evidence="5" id="KW-0862">Zinc</keyword>
<comment type="similarity">
    <text evidence="1">Belongs to the IAP family.</text>
</comment>
<evidence type="ECO:0000256" key="5">
    <source>
        <dbReference type="ARBA" id="ARBA00022833"/>
    </source>
</evidence>
<evidence type="ECO:0000256" key="8">
    <source>
        <dbReference type="SAM" id="SignalP"/>
    </source>
</evidence>
<dbReference type="Pfam" id="PF13920">
    <property type="entry name" value="zf-C3HC4_3"/>
    <property type="match status" value="1"/>
</dbReference>
<feature type="signal peptide" evidence="8">
    <location>
        <begin position="1"/>
        <end position="21"/>
    </location>
</feature>
<evidence type="ECO:0000313" key="11">
    <source>
        <dbReference type="RefSeq" id="XP_022287929.1"/>
    </source>
</evidence>
<sequence length="1360" mass="156098">MKNKTGIVIIVLHALIGNTMLSKWNAFATDADFSECDHHLCLEGDLHYVDLYGVMQHHTVNQNRNLYMLLMHGNTNLFANKRIIPLWNKLFSYEEDSIMDVFIRNPANIVPIHITTYSDGLEFLMDVYVDTLRLTNTKPMLPKFKTTRWHIDSIKEKFFKIFLNPHIIKEDVWGATVSMAVYKHLWTTQKRKSVTKKDTSSRKRTLMNVFYVLLDYVTSPYMMDEPSNNELLLLIIKEIMNISLSEYVALGNDDYFPCLRATWIYPTEHGQLQEQIWISHICYIASKGMTSREYALRTETMILNFRKGLSEIFHNYLTNQNRRLEDAKNVYLCAIKTKVNVGSTTEPNKFNDGKATSEFRREFQFLLDGNWTLYSRYVWNNIFFRYIVGLTVDAFIFLACFNFSNVIPPTVNVISCSTGYKFDDIPVDIFVLHLILTLADHFITSIIDLVWKRIPRFDAQFSKKSSTSSNFISNAIKPMPRDSRTNCQKSNADNSGRKSLPEICSKSNFNGQFPSDIKLQSYATEDCHLNRQKRVANECFVDSQTNMCTTENTEQDNTLCHFKHANGDLCESTYLKSEFNEDDLTLVNPSCFDSDRNDETFVKTFDENDEERSQDCLTVNKINDVFDLNISPRNNYHSSLVCQDCDSSLYSKENDRCDFVYATANIDVNTVIVTFDSSHLSTSPTSVESSSTLKSDSFYNFCQKDKDMSFSSKSPSSVLSFAKSFAETPLYSNTHDAQNKPIKLNTSLAPVEETSHTHLSNLSKIVTSHSVYVGSTKCYTETLNSKTIAKRVKTFFRHQKIKRRRRFQRISRRRLRQCLNYSKNLHPETIICNPVHKNSSSHLHSIQNENHQSDARSGTDQTVLYSRETLDSDTQHGPLMSMFNTFSIDSLREDQRFNVEWMRLASFANFESQLMHAIPLARNGWYSTGNRDQTVCFSCHKVHENWTRTDNPSSFHDLECRFLNNSSNNVSIPRDEHDKDSHANPQSKHKAITTDFVATNLSPNTTAVFRAERIEELSVNQSSNNTAVSRDEHREEVVANLPSVSRPETMALSSSESTKQSQLEALKNDPMGINFDRPKYSQYAICSVRVSSFSGWPSCKSQTPRDLAIAGFFYVGHGDYTRCFFCGGGLRNWEEGDDPWVEHARWFSQCAFVRQNKGQDFIDLVLQRAQELEREQTSNTQNNLSEDQHSNDQRVMNSEAVLTIKRMGYTEDKIRKAIDTLKSRLPRGKHKVSAHDILEVILEIESSNTRSTLSKNNEVGRPDIKSTKENDQQTTIFTDKKEDELSDCITETPQNDWTPEAVENEGLNGQILCKICMEKKVSIAFLPCSHLVCCEDCAPAMRTCPCCRKFIKGTVKTFLV</sequence>
<proteinExistence type="inferred from homology"/>
<evidence type="ECO:0000259" key="9">
    <source>
        <dbReference type="PROSITE" id="PS50089"/>
    </source>
</evidence>
<dbReference type="InterPro" id="IPR013083">
    <property type="entry name" value="Znf_RING/FYVE/PHD"/>
</dbReference>
<evidence type="ECO:0000256" key="1">
    <source>
        <dbReference type="ARBA" id="ARBA00006672"/>
    </source>
</evidence>
<dbReference type="InterPro" id="IPR001841">
    <property type="entry name" value="Znf_RING"/>
</dbReference>